<dbReference type="Proteomes" id="UP000193689">
    <property type="component" value="Unassembled WGS sequence"/>
</dbReference>
<name>A0A1Y2DNK3_9PEZI</name>
<evidence type="ECO:0000313" key="2">
    <source>
        <dbReference type="EMBL" id="ORY60744.1"/>
    </source>
</evidence>
<dbReference type="GeneID" id="63780410"/>
<feature type="transmembrane region" description="Helical" evidence="1">
    <location>
        <begin position="27"/>
        <end position="49"/>
    </location>
</feature>
<keyword evidence="1" id="KW-0472">Membrane</keyword>
<sequence length="88" mass="9783">MVPNLYCDLPSAAEEFLLAAHILKFDFGFSFVCFLTSAVVKISVTLVLFRITTIAANIATVMKLTVVVEWQIVTVDADVNALWFRLVT</sequence>
<dbReference type="AlphaFoldDB" id="A0A1Y2DNK3"/>
<organism evidence="2 3">
    <name type="scientific">Pseudomassariella vexata</name>
    <dbReference type="NCBI Taxonomy" id="1141098"/>
    <lineage>
        <taxon>Eukaryota</taxon>
        <taxon>Fungi</taxon>
        <taxon>Dikarya</taxon>
        <taxon>Ascomycota</taxon>
        <taxon>Pezizomycotina</taxon>
        <taxon>Sordariomycetes</taxon>
        <taxon>Xylariomycetidae</taxon>
        <taxon>Amphisphaeriales</taxon>
        <taxon>Pseudomassariaceae</taxon>
        <taxon>Pseudomassariella</taxon>
    </lineage>
</organism>
<keyword evidence="1" id="KW-0812">Transmembrane</keyword>
<dbReference type="EMBL" id="MCFJ01000011">
    <property type="protein sequence ID" value="ORY60744.1"/>
    <property type="molecule type" value="Genomic_DNA"/>
</dbReference>
<evidence type="ECO:0000313" key="3">
    <source>
        <dbReference type="Proteomes" id="UP000193689"/>
    </source>
</evidence>
<keyword evidence="1" id="KW-1133">Transmembrane helix</keyword>
<keyword evidence="3" id="KW-1185">Reference proteome</keyword>
<gene>
    <name evidence="2" type="ORF">BCR38DRAFT_487808</name>
</gene>
<dbReference type="InParanoid" id="A0A1Y2DNK3"/>
<protein>
    <submittedName>
        <fullName evidence="2">Uncharacterized protein</fullName>
    </submittedName>
</protein>
<proteinExistence type="predicted"/>
<comment type="caution">
    <text evidence="2">The sequence shown here is derived from an EMBL/GenBank/DDBJ whole genome shotgun (WGS) entry which is preliminary data.</text>
</comment>
<dbReference type="RefSeq" id="XP_040712971.1">
    <property type="nucleotide sequence ID" value="XM_040864198.1"/>
</dbReference>
<evidence type="ECO:0000256" key="1">
    <source>
        <dbReference type="SAM" id="Phobius"/>
    </source>
</evidence>
<accession>A0A1Y2DNK3</accession>
<reference evidence="2 3" key="1">
    <citation type="submission" date="2016-07" db="EMBL/GenBank/DDBJ databases">
        <title>Pervasive Adenine N6-methylation of Active Genes in Fungi.</title>
        <authorList>
            <consortium name="DOE Joint Genome Institute"/>
            <person name="Mondo S.J."/>
            <person name="Dannebaum R.O."/>
            <person name="Kuo R.C."/>
            <person name="Labutti K."/>
            <person name="Haridas S."/>
            <person name="Kuo A."/>
            <person name="Salamov A."/>
            <person name="Ahrendt S.R."/>
            <person name="Lipzen A."/>
            <person name="Sullivan W."/>
            <person name="Andreopoulos W.B."/>
            <person name="Clum A."/>
            <person name="Lindquist E."/>
            <person name="Daum C."/>
            <person name="Ramamoorthy G.K."/>
            <person name="Gryganskyi A."/>
            <person name="Culley D."/>
            <person name="Magnuson J.K."/>
            <person name="James T.Y."/>
            <person name="O'Malley M.A."/>
            <person name="Stajich J.E."/>
            <person name="Spatafora J.W."/>
            <person name="Visel A."/>
            <person name="Grigoriev I.V."/>
        </authorList>
    </citation>
    <scope>NUCLEOTIDE SEQUENCE [LARGE SCALE GENOMIC DNA]</scope>
    <source>
        <strain evidence="2 3">CBS 129021</strain>
    </source>
</reference>